<protein>
    <submittedName>
        <fullName evidence="1">Uncharacterized protein</fullName>
    </submittedName>
</protein>
<dbReference type="AlphaFoldDB" id="X0UEU2"/>
<organism evidence="1">
    <name type="scientific">marine sediment metagenome</name>
    <dbReference type="NCBI Taxonomy" id="412755"/>
    <lineage>
        <taxon>unclassified sequences</taxon>
        <taxon>metagenomes</taxon>
        <taxon>ecological metagenomes</taxon>
    </lineage>
</organism>
<gene>
    <name evidence="1" type="ORF">S01H1_25028</name>
</gene>
<proteinExistence type="predicted"/>
<sequence>MPLPRPLVMPGWTAVPGHRLTTRTAGSLLGRADEQDAAGVYPINRAADRDRLGT</sequence>
<reference evidence="1" key="1">
    <citation type="journal article" date="2014" name="Front. Microbiol.">
        <title>High frequency of phylogenetically diverse reductive dehalogenase-homologous genes in deep subseafloor sedimentary metagenomes.</title>
        <authorList>
            <person name="Kawai M."/>
            <person name="Futagami T."/>
            <person name="Toyoda A."/>
            <person name="Takaki Y."/>
            <person name="Nishi S."/>
            <person name="Hori S."/>
            <person name="Arai W."/>
            <person name="Tsubouchi T."/>
            <person name="Morono Y."/>
            <person name="Uchiyama I."/>
            <person name="Ito T."/>
            <person name="Fujiyama A."/>
            <person name="Inagaki F."/>
            <person name="Takami H."/>
        </authorList>
    </citation>
    <scope>NUCLEOTIDE SEQUENCE</scope>
    <source>
        <strain evidence="1">Expedition CK06-06</strain>
    </source>
</reference>
<dbReference type="EMBL" id="BARS01015079">
    <property type="protein sequence ID" value="GAF86985.1"/>
    <property type="molecule type" value="Genomic_DNA"/>
</dbReference>
<comment type="caution">
    <text evidence="1">The sequence shown here is derived from an EMBL/GenBank/DDBJ whole genome shotgun (WGS) entry which is preliminary data.</text>
</comment>
<accession>X0UEU2</accession>
<evidence type="ECO:0000313" key="1">
    <source>
        <dbReference type="EMBL" id="GAF86985.1"/>
    </source>
</evidence>
<name>X0UEU2_9ZZZZ</name>